<evidence type="ECO:0000256" key="1">
    <source>
        <dbReference type="SAM" id="Phobius"/>
    </source>
</evidence>
<gene>
    <name evidence="2" type="ORF">ACFSQ3_01430</name>
</gene>
<keyword evidence="1" id="KW-1133">Transmembrane helix</keyword>
<evidence type="ECO:0000313" key="2">
    <source>
        <dbReference type="EMBL" id="MFD2597597.1"/>
    </source>
</evidence>
<name>A0ABW5NF50_9SPHI</name>
<feature type="transmembrane region" description="Helical" evidence="1">
    <location>
        <begin position="169"/>
        <end position="187"/>
    </location>
</feature>
<dbReference type="RefSeq" id="WP_380866860.1">
    <property type="nucleotide sequence ID" value="NZ_JBHUMA010000004.1"/>
</dbReference>
<organism evidence="2 3">
    <name type="scientific">Sphingobacterium corticis</name>
    <dbReference type="NCBI Taxonomy" id="1812823"/>
    <lineage>
        <taxon>Bacteria</taxon>
        <taxon>Pseudomonadati</taxon>
        <taxon>Bacteroidota</taxon>
        <taxon>Sphingobacteriia</taxon>
        <taxon>Sphingobacteriales</taxon>
        <taxon>Sphingobacteriaceae</taxon>
        <taxon>Sphingobacterium</taxon>
    </lineage>
</organism>
<dbReference type="Proteomes" id="UP001597393">
    <property type="component" value="Unassembled WGS sequence"/>
</dbReference>
<evidence type="ECO:0000313" key="3">
    <source>
        <dbReference type="Proteomes" id="UP001597393"/>
    </source>
</evidence>
<protein>
    <submittedName>
        <fullName evidence="2">Uncharacterized protein</fullName>
    </submittedName>
</protein>
<keyword evidence="1" id="KW-0812">Transmembrane</keyword>
<reference evidence="3" key="1">
    <citation type="journal article" date="2019" name="Int. J. Syst. Evol. Microbiol.">
        <title>The Global Catalogue of Microorganisms (GCM) 10K type strain sequencing project: providing services to taxonomists for standard genome sequencing and annotation.</title>
        <authorList>
            <consortium name="The Broad Institute Genomics Platform"/>
            <consortium name="The Broad Institute Genome Sequencing Center for Infectious Disease"/>
            <person name="Wu L."/>
            <person name="Ma J."/>
        </authorList>
    </citation>
    <scope>NUCLEOTIDE SEQUENCE [LARGE SCALE GENOMIC DNA]</scope>
    <source>
        <strain evidence="3">KCTC 42248</strain>
    </source>
</reference>
<comment type="caution">
    <text evidence="2">The sequence shown here is derived from an EMBL/GenBank/DDBJ whole genome shotgun (WGS) entry which is preliminary data.</text>
</comment>
<keyword evidence="1" id="KW-0472">Membrane</keyword>
<keyword evidence="3" id="KW-1185">Reference proteome</keyword>
<dbReference type="EMBL" id="JBHUMA010000004">
    <property type="protein sequence ID" value="MFD2597597.1"/>
    <property type="molecule type" value="Genomic_DNA"/>
</dbReference>
<proteinExistence type="predicted"/>
<sequence length="262" mass="29547">MKETRTYDEDLGSQEFPNFRSGNPFTVPANYFEESASYLLSITKLEPILSKASENAFGVPSGYFDELHEQVINRVKLAQVLPEDQADGFSVPENYFDNSAEQIVQLAKLSNRLGDAKDTEDNGFSVTPNYFETLSARILEKIKEEDLIGENQQEKQSTKVVYLSRWTRYVAAACILFVLSIAAYIGLNNGERALPQQAIAETSLDAVSDEELVAYLASSQDDNDLAYFAEYCCDEDEHEHADEKKCSKLEDKELEAYINHML</sequence>
<accession>A0ABW5NF50</accession>